<dbReference type="InterPro" id="IPR013785">
    <property type="entry name" value="Aldolase_TIM"/>
</dbReference>
<dbReference type="InterPro" id="IPR000891">
    <property type="entry name" value="PYR_CT"/>
</dbReference>
<dbReference type="Proteomes" id="UP000677803">
    <property type="component" value="Unassembled WGS sequence"/>
</dbReference>
<dbReference type="InterPro" id="IPR043594">
    <property type="entry name" value="HMGL"/>
</dbReference>
<sequence>MAAALRLLNSSALSSAMGRPYLAFSSAVTGKTAGVKRGHALPEKVKIVEVGPRDGLQNEKTLVPTEAKIHLINMLSESGLPVIEATSFVSPKWVPQMADQLEVMKGIKKKQGVSYPVLTPNLKGFQAAIKAGASEVAIFGAASELFSKRNINCSVDESLQRFDEVMKAAKEASVPVRGYVSCVVGCPYEGKVAPEKVAHVAKRLYSMGCYEISLGDTIGVGTPGSMTEMLEAVSREVPVSALAVHCHDTYGQALANILVALQMGISVVDSSVAGLGGCPYAQGASGNVATEDVVYMLHGLGIQTGVDITKLMDAGAFICRTINRKTNSKVAQATCKL</sequence>
<dbReference type="NCBIfam" id="NF004283">
    <property type="entry name" value="PRK05692.1"/>
    <property type="match status" value="1"/>
</dbReference>
<dbReference type="CDD" id="cd07938">
    <property type="entry name" value="DRE_TIM_HMGL"/>
    <property type="match status" value="1"/>
</dbReference>
<feature type="domain" description="Pyruvate carboxyltransferase" evidence="7">
    <location>
        <begin position="45"/>
        <end position="312"/>
    </location>
</feature>
<dbReference type="Pfam" id="PF00682">
    <property type="entry name" value="HMGL-like"/>
    <property type="match status" value="1"/>
</dbReference>
<accession>A0A8S4AH78</accession>
<dbReference type="Gene3D" id="3.20.20.70">
    <property type="entry name" value="Aldolase class I"/>
    <property type="match status" value="1"/>
</dbReference>
<comment type="caution">
    <text evidence="8">The sequence shown here is derived from an EMBL/GenBank/DDBJ whole genome shotgun (WGS) entry which is preliminary data.</text>
</comment>
<reference evidence="8" key="1">
    <citation type="submission" date="2021-05" db="EMBL/GenBank/DDBJ databases">
        <authorList>
            <person name="Tigano A."/>
        </authorList>
    </citation>
    <scope>NUCLEOTIDE SEQUENCE</scope>
</reference>
<dbReference type="GO" id="GO:0006552">
    <property type="term" value="P:L-leucine catabolic process"/>
    <property type="evidence" value="ECO:0007669"/>
    <property type="project" value="TreeGrafter"/>
</dbReference>
<dbReference type="PROSITE" id="PS01062">
    <property type="entry name" value="HMG_COA_LYASE"/>
    <property type="match status" value="1"/>
</dbReference>
<dbReference type="InterPro" id="IPR000138">
    <property type="entry name" value="HMG_CoA_lyase_AS"/>
</dbReference>
<dbReference type="OrthoDB" id="1905920at2759"/>
<evidence type="ECO:0000256" key="5">
    <source>
        <dbReference type="ARBA" id="ARBA00023239"/>
    </source>
</evidence>
<dbReference type="PANTHER" id="PTHR42738:SF18">
    <property type="entry name" value="HYDROXYMETHYLGLUTARYL-COA LYASE, MITOCHONDRIAL"/>
    <property type="match status" value="1"/>
</dbReference>
<keyword evidence="5" id="KW-0456">Lyase</keyword>
<evidence type="ECO:0000256" key="6">
    <source>
        <dbReference type="ARBA" id="ARBA00049877"/>
    </source>
</evidence>
<comment type="catalytic activity">
    <reaction evidence="6">
        <text>(3S)-3-hydroxy-3-methylglutaryl-CoA = acetoacetate + acetyl-CoA</text>
        <dbReference type="Rhea" id="RHEA:24404"/>
        <dbReference type="ChEBI" id="CHEBI:13705"/>
        <dbReference type="ChEBI" id="CHEBI:43074"/>
        <dbReference type="ChEBI" id="CHEBI:57288"/>
        <dbReference type="EC" id="4.1.3.4"/>
    </reaction>
</comment>
<evidence type="ECO:0000256" key="1">
    <source>
        <dbReference type="ARBA" id="ARBA00005143"/>
    </source>
</evidence>
<comment type="pathway">
    <text evidence="1">Metabolic intermediate metabolism; (S)-3-hydroxy-3-methylglutaryl-CoA degradation; acetoacetate from (S)-3-hydroxy-3-methylglutaryl-CoA: step 1/1.</text>
</comment>
<name>A0A8S4AH78_9TELE</name>
<evidence type="ECO:0000259" key="7">
    <source>
        <dbReference type="PROSITE" id="PS50991"/>
    </source>
</evidence>
<dbReference type="GO" id="GO:0004419">
    <property type="term" value="F:hydroxymethylglutaryl-CoA lyase activity"/>
    <property type="evidence" value="ECO:0007669"/>
    <property type="project" value="UniProtKB-EC"/>
</dbReference>
<organism evidence="8 9">
    <name type="scientific">Menidia menidia</name>
    <name type="common">Atlantic silverside</name>
    <dbReference type="NCBI Taxonomy" id="238744"/>
    <lineage>
        <taxon>Eukaryota</taxon>
        <taxon>Metazoa</taxon>
        <taxon>Chordata</taxon>
        <taxon>Craniata</taxon>
        <taxon>Vertebrata</taxon>
        <taxon>Euteleostomi</taxon>
        <taxon>Actinopterygii</taxon>
        <taxon>Neopterygii</taxon>
        <taxon>Teleostei</taxon>
        <taxon>Neoteleostei</taxon>
        <taxon>Acanthomorphata</taxon>
        <taxon>Ovalentaria</taxon>
        <taxon>Atherinomorphae</taxon>
        <taxon>Atheriniformes</taxon>
        <taxon>Atherinopsidae</taxon>
        <taxon>Menidiinae</taxon>
        <taxon>Menidia</taxon>
    </lineage>
</organism>
<keyword evidence="9" id="KW-1185">Reference proteome</keyword>
<evidence type="ECO:0000313" key="9">
    <source>
        <dbReference type="Proteomes" id="UP000677803"/>
    </source>
</evidence>
<dbReference type="GO" id="GO:0046872">
    <property type="term" value="F:metal ion binding"/>
    <property type="evidence" value="ECO:0007669"/>
    <property type="project" value="UniProtKB-KW"/>
</dbReference>
<dbReference type="EMBL" id="CAJRST010002224">
    <property type="protein sequence ID" value="CAG5866295.1"/>
    <property type="molecule type" value="Genomic_DNA"/>
</dbReference>
<dbReference type="PANTHER" id="PTHR42738">
    <property type="entry name" value="HYDROXYMETHYLGLUTARYL-COA LYASE"/>
    <property type="match status" value="1"/>
</dbReference>
<comment type="similarity">
    <text evidence="2">Belongs to the HMG-CoA lyase family.</text>
</comment>
<dbReference type="SUPFAM" id="SSF51569">
    <property type="entry name" value="Aldolase"/>
    <property type="match status" value="1"/>
</dbReference>
<protein>
    <recommendedName>
        <fullName evidence="3">hydroxymethylglutaryl-CoA lyase</fullName>
        <ecNumber evidence="3">4.1.3.4</ecNumber>
    </recommendedName>
</protein>
<evidence type="ECO:0000256" key="2">
    <source>
        <dbReference type="ARBA" id="ARBA00009405"/>
    </source>
</evidence>
<dbReference type="GO" id="GO:0046951">
    <property type="term" value="P:ketone body biosynthetic process"/>
    <property type="evidence" value="ECO:0007669"/>
    <property type="project" value="TreeGrafter"/>
</dbReference>
<evidence type="ECO:0000256" key="3">
    <source>
        <dbReference type="ARBA" id="ARBA00012910"/>
    </source>
</evidence>
<proteinExistence type="inferred from homology"/>
<keyword evidence="4" id="KW-0479">Metal-binding</keyword>
<gene>
    <name evidence="8" type="ORF">MMEN_LOCUS3031</name>
</gene>
<dbReference type="EC" id="4.1.3.4" evidence="3"/>
<dbReference type="PROSITE" id="PS50991">
    <property type="entry name" value="PYR_CT"/>
    <property type="match status" value="1"/>
</dbReference>
<dbReference type="FunFam" id="3.20.20.70:FF:000038">
    <property type="entry name" value="Hydroxymethylglutaryl-CoA lyase, mitochondrial"/>
    <property type="match status" value="1"/>
</dbReference>
<dbReference type="AlphaFoldDB" id="A0A8S4AH78"/>
<evidence type="ECO:0000313" key="8">
    <source>
        <dbReference type="EMBL" id="CAG5866295.1"/>
    </source>
</evidence>
<evidence type="ECO:0000256" key="4">
    <source>
        <dbReference type="ARBA" id="ARBA00022723"/>
    </source>
</evidence>